<dbReference type="GO" id="GO:0006865">
    <property type="term" value="P:amino acid transport"/>
    <property type="evidence" value="ECO:0007669"/>
    <property type="project" value="UniProtKB-KW"/>
</dbReference>
<dbReference type="SMART" id="SM00062">
    <property type="entry name" value="PBPb"/>
    <property type="match status" value="1"/>
</dbReference>
<evidence type="ECO:0000259" key="14">
    <source>
        <dbReference type="PROSITE" id="PS50928"/>
    </source>
</evidence>
<feature type="transmembrane region" description="Helical" evidence="12">
    <location>
        <begin position="299"/>
        <end position="328"/>
    </location>
</feature>
<sequence length="508" mass="56753">MSSQTINMTLSILKKTAYAILFLVTALNISACDTDSHSNQVRAIEDLCKARVGVQIGTTVEIATNEYLEQHNCPPVERFNSSPDSIAALTQGKLDAVVMDELPAVKFVEKNPTLKILNTPFKTESYAIILPKENNELMEKINTVIDDIHNEKLYERIYNTYVTHTDNYHYTAVNNDGPEFIIATSPDFPPYEYYENNEIVGIEIELAKIIADRLHMKLKIESMEFDSIINAVSSGKVHAGFSGFSKTEERAKVINFTHTICSSQIFVIVPDHSKTSVQNHSSFTDKFYNNFIKEDRWKMLVSGLMTTIIISVFSAIIGLLGGTVMAVIRIMNNRTGNFRILNFLIRMYVNIIRGTPVMVQLLIIYYIIFASVDISKIVVAIVAFGLNSMAYTEEIIRAGMKSVPTGQFEAGYALGLKPFTIIRHIILPQAFKNNLPALANEGISLIKETSICGYIGLMDLTRGGVVIRNTTFEAFMPLLAVALIYLAIIGTLSACVARLERNLKKNER</sequence>
<evidence type="ECO:0000256" key="11">
    <source>
        <dbReference type="ARBA" id="ARBA00023136"/>
    </source>
</evidence>
<keyword evidence="7 12" id="KW-0812">Transmembrane</keyword>
<dbReference type="SUPFAM" id="SSF53850">
    <property type="entry name" value="Periplasmic binding protein-like II"/>
    <property type="match status" value="2"/>
</dbReference>
<evidence type="ECO:0000256" key="9">
    <source>
        <dbReference type="ARBA" id="ARBA00022970"/>
    </source>
</evidence>
<evidence type="ECO:0000256" key="2">
    <source>
        <dbReference type="ARBA" id="ARBA00004429"/>
    </source>
</evidence>
<comment type="similarity">
    <text evidence="4">Belongs to the bacterial solute-binding protein 3 family.</text>
</comment>
<evidence type="ECO:0000256" key="6">
    <source>
        <dbReference type="ARBA" id="ARBA00022475"/>
    </source>
</evidence>
<accession>A0A662ZFU7</accession>
<dbReference type="Proteomes" id="UP000243745">
    <property type="component" value="Unassembled WGS sequence"/>
</dbReference>
<keyword evidence="5 12" id="KW-0813">Transport</keyword>
<feature type="transmembrane region" description="Helical" evidence="12">
    <location>
        <begin position="478"/>
        <end position="499"/>
    </location>
</feature>
<dbReference type="NCBIfam" id="TIGR01726">
    <property type="entry name" value="HEQRo_perm_3TM"/>
    <property type="match status" value="1"/>
</dbReference>
<keyword evidence="16" id="KW-1185">Reference proteome</keyword>
<dbReference type="Gene3D" id="1.10.3720.10">
    <property type="entry name" value="MetI-like"/>
    <property type="match status" value="1"/>
</dbReference>
<keyword evidence="10 12" id="KW-1133">Transmembrane helix</keyword>
<dbReference type="InterPro" id="IPR035906">
    <property type="entry name" value="MetI-like_sf"/>
</dbReference>
<dbReference type="InterPro" id="IPR000515">
    <property type="entry name" value="MetI-like"/>
</dbReference>
<evidence type="ECO:0000313" key="15">
    <source>
        <dbReference type="EMBL" id="SFP00980.1"/>
    </source>
</evidence>
<comment type="subcellular location">
    <subcellularLocation>
        <location evidence="2">Cell inner membrane</location>
        <topology evidence="2">Multi-pass membrane protein</topology>
    </subcellularLocation>
    <subcellularLocation>
        <location evidence="12">Cell membrane</location>
        <topology evidence="12">Multi-pass membrane protein</topology>
    </subcellularLocation>
</comment>
<dbReference type="CDD" id="cd06261">
    <property type="entry name" value="TM_PBP2"/>
    <property type="match status" value="1"/>
</dbReference>
<dbReference type="PROSITE" id="PS01039">
    <property type="entry name" value="SBP_BACTERIAL_3"/>
    <property type="match status" value="1"/>
</dbReference>
<evidence type="ECO:0000256" key="1">
    <source>
        <dbReference type="ARBA" id="ARBA00003159"/>
    </source>
</evidence>
<dbReference type="Gene3D" id="3.40.190.10">
    <property type="entry name" value="Periplasmic binding protein-like II"/>
    <property type="match status" value="4"/>
</dbReference>
<keyword evidence="9" id="KW-0029">Amino-acid transport</keyword>
<dbReference type="AlphaFoldDB" id="A0A662ZFU7"/>
<dbReference type="InterPro" id="IPR043429">
    <property type="entry name" value="ArtM/GltK/GlnP/TcyL/YhdX-like"/>
</dbReference>
<keyword evidence="8 13" id="KW-0732">Signal</keyword>
<proteinExistence type="inferred from homology"/>
<dbReference type="InterPro" id="IPR018313">
    <property type="entry name" value="SBP_3_CS"/>
</dbReference>
<keyword evidence="11 12" id="KW-0472">Membrane</keyword>
<name>A0A662ZFU7_9GAMM</name>
<dbReference type="PANTHER" id="PTHR30614:SF20">
    <property type="entry name" value="GLUTAMINE TRANSPORT SYSTEM PERMEASE PROTEIN GLNP"/>
    <property type="match status" value="1"/>
</dbReference>
<dbReference type="GO" id="GO:0043190">
    <property type="term" value="C:ATP-binding cassette (ABC) transporter complex"/>
    <property type="evidence" value="ECO:0007669"/>
    <property type="project" value="InterPro"/>
</dbReference>
<dbReference type="RefSeq" id="WP_245730014.1">
    <property type="nucleotide sequence ID" value="NZ_FOXF01000002.1"/>
</dbReference>
<dbReference type="SUPFAM" id="SSF161098">
    <property type="entry name" value="MetI-like"/>
    <property type="match status" value="1"/>
</dbReference>
<keyword evidence="6" id="KW-1003">Cell membrane</keyword>
<feature type="transmembrane region" description="Helical" evidence="12">
    <location>
        <begin position="348"/>
        <end position="368"/>
    </location>
</feature>
<evidence type="ECO:0000256" key="5">
    <source>
        <dbReference type="ARBA" id="ARBA00022448"/>
    </source>
</evidence>
<evidence type="ECO:0000256" key="4">
    <source>
        <dbReference type="ARBA" id="ARBA00010333"/>
    </source>
</evidence>
<feature type="domain" description="ABC transmembrane type-1" evidence="14">
    <location>
        <begin position="304"/>
        <end position="496"/>
    </location>
</feature>
<dbReference type="GO" id="GO:0022857">
    <property type="term" value="F:transmembrane transporter activity"/>
    <property type="evidence" value="ECO:0007669"/>
    <property type="project" value="InterPro"/>
</dbReference>
<feature type="signal peptide" evidence="13">
    <location>
        <begin position="1"/>
        <end position="31"/>
    </location>
</feature>
<dbReference type="Pfam" id="PF00528">
    <property type="entry name" value="BPD_transp_1"/>
    <property type="match status" value="1"/>
</dbReference>
<evidence type="ECO:0000256" key="10">
    <source>
        <dbReference type="ARBA" id="ARBA00022989"/>
    </source>
</evidence>
<comment type="function">
    <text evidence="1">Part of the binding-protein-dependent transport system for glutamine; probably responsible for the translocation of the substrate across the membrane.</text>
</comment>
<dbReference type="EMBL" id="FOXF01000002">
    <property type="protein sequence ID" value="SFP00980.1"/>
    <property type="molecule type" value="Genomic_DNA"/>
</dbReference>
<dbReference type="InterPro" id="IPR001638">
    <property type="entry name" value="Solute-binding_3/MltF_N"/>
</dbReference>
<evidence type="ECO:0000256" key="12">
    <source>
        <dbReference type="RuleBase" id="RU363032"/>
    </source>
</evidence>
<evidence type="ECO:0000256" key="3">
    <source>
        <dbReference type="ARBA" id="ARBA00010072"/>
    </source>
</evidence>
<protein>
    <submittedName>
        <fullName evidence="15">Polar amino acid transport system substrate-binding protein</fullName>
    </submittedName>
</protein>
<gene>
    <name evidence="15" type="ORF">SAMN02910344_00167</name>
</gene>
<dbReference type="InterPro" id="IPR010065">
    <property type="entry name" value="AA_ABC_transptr_permease_3TM"/>
</dbReference>
<dbReference type="Pfam" id="PF00497">
    <property type="entry name" value="SBP_bac_3"/>
    <property type="match status" value="1"/>
</dbReference>
<comment type="similarity">
    <text evidence="3">Belongs to the binding-protein-dependent transport system permease family. HisMQ subfamily.</text>
</comment>
<evidence type="ECO:0000256" key="8">
    <source>
        <dbReference type="ARBA" id="ARBA00022729"/>
    </source>
</evidence>
<evidence type="ECO:0000313" key="16">
    <source>
        <dbReference type="Proteomes" id="UP000243745"/>
    </source>
</evidence>
<dbReference type="PROSITE" id="PS50928">
    <property type="entry name" value="ABC_TM1"/>
    <property type="match status" value="1"/>
</dbReference>
<evidence type="ECO:0000256" key="13">
    <source>
        <dbReference type="SAM" id="SignalP"/>
    </source>
</evidence>
<evidence type="ECO:0000256" key="7">
    <source>
        <dbReference type="ARBA" id="ARBA00022692"/>
    </source>
</evidence>
<dbReference type="PANTHER" id="PTHR30614">
    <property type="entry name" value="MEMBRANE COMPONENT OF AMINO ACID ABC TRANSPORTER"/>
    <property type="match status" value="1"/>
</dbReference>
<reference evidence="15 16" key="1">
    <citation type="submission" date="2016-10" db="EMBL/GenBank/DDBJ databases">
        <authorList>
            <person name="Varghese N."/>
            <person name="Submissions S."/>
        </authorList>
    </citation>
    <scope>NUCLEOTIDE SEQUENCE [LARGE SCALE GENOMIC DNA]</scope>
    <source>
        <strain evidence="15 16">DSM 1361</strain>
    </source>
</reference>
<feature type="chain" id="PRO_5024916096" evidence="13">
    <location>
        <begin position="32"/>
        <end position="508"/>
    </location>
</feature>
<organism evidence="15 16">
    <name type="scientific">Ruminobacter amylophilus</name>
    <dbReference type="NCBI Taxonomy" id="867"/>
    <lineage>
        <taxon>Bacteria</taxon>
        <taxon>Pseudomonadati</taxon>
        <taxon>Pseudomonadota</taxon>
        <taxon>Gammaproteobacteria</taxon>
        <taxon>Aeromonadales</taxon>
        <taxon>Succinivibrionaceae</taxon>
        <taxon>Ruminobacter</taxon>
    </lineage>
</organism>